<dbReference type="Pfam" id="PF01522">
    <property type="entry name" value="Polysacc_deac_1"/>
    <property type="match status" value="1"/>
</dbReference>
<dbReference type="EMBL" id="RFFL01000003">
    <property type="protein sequence ID" value="RMI02207.1"/>
    <property type="molecule type" value="Genomic_DNA"/>
</dbReference>
<gene>
    <name evidence="2" type="ORF">EA795_04740</name>
</gene>
<comment type="caution">
    <text evidence="2">The sequence shown here is derived from an EMBL/GenBank/DDBJ whole genome shotgun (WGS) entry which is preliminary data.</text>
</comment>
<keyword evidence="3" id="KW-1185">Reference proteome</keyword>
<dbReference type="Gene3D" id="3.20.20.370">
    <property type="entry name" value="Glycoside hydrolase/deacetylase"/>
    <property type="match status" value="1"/>
</dbReference>
<dbReference type="SUPFAM" id="SSF88713">
    <property type="entry name" value="Glycoside hydrolase/deacetylase"/>
    <property type="match status" value="1"/>
</dbReference>
<dbReference type="RefSeq" id="WP_122075839.1">
    <property type="nucleotide sequence ID" value="NZ_RFFL01000003.1"/>
</dbReference>
<dbReference type="Gene3D" id="3.40.50.880">
    <property type="match status" value="1"/>
</dbReference>
<dbReference type="PROSITE" id="PS51677">
    <property type="entry name" value="NODB"/>
    <property type="match status" value="1"/>
</dbReference>
<accession>A0ABX9V7Y9</accession>
<sequence>MPFLNKPAFLARLMATLALAGLIGFTVTAFKERNTFDRLDVLNGPTEASPVVEQPPTGWALHAEGGTSRLAVLLTDENSAWLGLAHGLKSIGVPFRITRDVAEATRHEMILAYPLLSGRTLDEEGRMALRRHVEAGGTLIATQVLGGGLQDLFGFASVTESRAHHSITFEEAPGVDWIDHPHERTVLLGQPDLPSSWIGTQTYDGAQQVLARFEDGSAALVRGSTKAGGSAYALGFDLGFFILRAHNDRNDQSYRAYANGYEPSVDVWLRWLKTLYHEHEPLAVTLGTVPHGRELAAVITFDVDYVASMDNLLAYRDLLVREGVQATFFLQTKYYRDFQDEGFFNDRTLAAVDALVDAGMEIASHSVSHSDMYASVPLGDGSERFPAYQPRVKARGDTRGATVLGELRVSRFLLEQLGGVSVASFRPGYLATPLRLPEAMEAAGYRYSSSATAGNLTTHLPFRSNAQRSYSRETTVFEFPIAIEDEFPPLMDQRVDEAMALARTLARYGGSYVMLIHPNEIDHKYRFLEQILPALKPFAWFGTLSQYGSWWVARDQVEADLSRTGGRLELRLTATDPLEGLVLELPAEMRPAAEAGLKRLSNNRWLLDKLPAGTLVLKLDRS</sequence>
<proteinExistence type="predicted"/>
<dbReference type="Proteomes" id="UP000269134">
    <property type="component" value="Unassembled WGS sequence"/>
</dbReference>
<organism evidence="2 3">
    <name type="scientific">Stutzerimonas nitrititolerans</name>
    <dbReference type="NCBI Taxonomy" id="2482751"/>
    <lineage>
        <taxon>Bacteria</taxon>
        <taxon>Pseudomonadati</taxon>
        <taxon>Pseudomonadota</taxon>
        <taxon>Gammaproteobacteria</taxon>
        <taxon>Pseudomonadales</taxon>
        <taxon>Pseudomonadaceae</taxon>
        <taxon>Stutzerimonas</taxon>
    </lineage>
</organism>
<protein>
    <recommendedName>
        <fullName evidence="1">NodB homology domain-containing protein</fullName>
    </recommendedName>
</protein>
<dbReference type="GeneID" id="84608340"/>
<name>A0ABX9V7Y9_9GAMM</name>
<dbReference type="InterPro" id="IPR011330">
    <property type="entry name" value="Glyco_hydro/deAcase_b/a-brl"/>
</dbReference>
<reference evidence="2 3" key="1">
    <citation type="submission" date="2018-10" db="EMBL/GenBank/DDBJ databases">
        <title>Pseudomonas sp. GL14 genome.</title>
        <authorList>
            <person name="Peng J."/>
            <person name="Liu Z.-P."/>
        </authorList>
    </citation>
    <scope>NUCLEOTIDE SEQUENCE [LARGE SCALE GENOMIC DNA]</scope>
    <source>
        <strain evidence="2 3">GL14</strain>
    </source>
</reference>
<dbReference type="InterPro" id="IPR029062">
    <property type="entry name" value="Class_I_gatase-like"/>
</dbReference>
<dbReference type="InterPro" id="IPR002509">
    <property type="entry name" value="NODB_dom"/>
</dbReference>
<evidence type="ECO:0000313" key="3">
    <source>
        <dbReference type="Proteomes" id="UP000269134"/>
    </source>
</evidence>
<evidence type="ECO:0000313" key="2">
    <source>
        <dbReference type="EMBL" id="RMI02207.1"/>
    </source>
</evidence>
<evidence type="ECO:0000259" key="1">
    <source>
        <dbReference type="PROSITE" id="PS51677"/>
    </source>
</evidence>
<feature type="domain" description="NodB homology" evidence="1">
    <location>
        <begin position="295"/>
        <end position="545"/>
    </location>
</feature>